<dbReference type="Pfam" id="PF13472">
    <property type="entry name" value="Lipase_GDSL_2"/>
    <property type="match status" value="1"/>
</dbReference>
<evidence type="ECO:0000313" key="2">
    <source>
        <dbReference type="EMBL" id="OPZ89200.1"/>
    </source>
</evidence>
<evidence type="ECO:0000259" key="1">
    <source>
        <dbReference type="Pfam" id="PF13472"/>
    </source>
</evidence>
<dbReference type="PANTHER" id="PTHR14209">
    <property type="entry name" value="ISOAMYL ACETATE-HYDROLYZING ESTERASE 1"/>
    <property type="match status" value="1"/>
</dbReference>
<dbReference type="Proteomes" id="UP000485484">
    <property type="component" value="Unassembled WGS sequence"/>
</dbReference>
<reference evidence="2" key="1">
    <citation type="submission" date="2017-02" db="EMBL/GenBank/DDBJ databases">
        <title>Delving into the versatile metabolic prowess of the omnipresent phylum Bacteroidetes.</title>
        <authorList>
            <person name="Nobu M.K."/>
            <person name="Mei R."/>
            <person name="Narihiro T."/>
            <person name="Kuroda K."/>
            <person name="Liu W.-T."/>
        </authorList>
    </citation>
    <scope>NUCLEOTIDE SEQUENCE</scope>
    <source>
        <strain evidence="2">ADurb.Bin417</strain>
    </source>
</reference>
<protein>
    <recommendedName>
        <fullName evidence="1">SGNH hydrolase-type esterase domain-containing protein</fullName>
    </recommendedName>
</protein>
<gene>
    <name evidence="2" type="ORF">BWY73_01549</name>
</gene>
<sequence length="182" mass="20665">MGYEPFVRRELEGLAEVLGPEKNGGDSDNVLRNLPEWLETFPADLVHLNCGLHDIKRPFGSSSNGIPRFQYADNLRQIFSHLVAHKIPVIWATSTPVDEKLHHQNKSFDRFEADLEHYNATALEACREFGLEVDDLFGLIERAGKSAYLLDDGVHFKPEGYQLLGREVARVIRAALEKLRLK</sequence>
<dbReference type="SUPFAM" id="SSF52266">
    <property type="entry name" value="SGNH hydrolase"/>
    <property type="match status" value="1"/>
</dbReference>
<accession>A0A1V5M8H4</accession>
<dbReference type="PANTHER" id="PTHR14209:SF19">
    <property type="entry name" value="ISOAMYL ACETATE-HYDROLYZING ESTERASE 1 HOMOLOG"/>
    <property type="match status" value="1"/>
</dbReference>
<organism evidence="2">
    <name type="scientific">candidate division TA06 bacterium ADurb.Bin417</name>
    <dbReference type="NCBI Taxonomy" id="1852828"/>
    <lineage>
        <taxon>Bacteria</taxon>
        <taxon>Bacteria division TA06</taxon>
    </lineage>
</organism>
<feature type="domain" description="SGNH hydrolase-type esterase" evidence="1">
    <location>
        <begin position="28"/>
        <end position="163"/>
    </location>
</feature>
<dbReference type="Gene3D" id="3.40.50.1110">
    <property type="entry name" value="SGNH hydrolase"/>
    <property type="match status" value="1"/>
</dbReference>
<comment type="caution">
    <text evidence="2">The sequence shown here is derived from an EMBL/GenBank/DDBJ whole genome shotgun (WGS) entry which is preliminary data.</text>
</comment>
<dbReference type="InterPro" id="IPR036514">
    <property type="entry name" value="SGNH_hydro_sf"/>
</dbReference>
<dbReference type="EMBL" id="MWAK01000397">
    <property type="protein sequence ID" value="OPZ89200.1"/>
    <property type="molecule type" value="Genomic_DNA"/>
</dbReference>
<name>A0A1V5M8H4_UNCT6</name>
<dbReference type="AlphaFoldDB" id="A0A1V5M8H4"/>
<proteinExistence type="predicted"/>
<dbReference type="InterPro" id="IPR013830">
    <property type="entry name" value="SGNH_hydro"/>
</dbReference>
<dbReference type="InterPro" id="IPR045136">
    <property type="entry name" value="Iah1-like"/>
</dbReference>